<dbReference type="AlphaFoldDB" id="A0A1A9UZB5"/>
<dbReference type="InterPro" id="IPR019080">
    <property type="entry name" value="YqaJ_viral_recombinase"/>
</dbReference>
<sequence>MIIMHVDVEPGFRKADINSIPQLRSDTVFGFIAKVAKSKNSSANTAGQTPDTDLRIDYVQIRRVAEITEVRALVFPAAAAITANPEESHVRVSIKIDIKKDEIIETSCEQCQNKESCAHLLAFIFWLHRKSTDTETPALYDFWGHETESLADESRMEFVRIRDLFACDEVRMEGDLEATAVTEMDGAAFSEAVLDEMEGLGLRDSTLYSHSRPALDEFEPLFIHHTLLDACNNGVKDTNTFVMHMEDQAKQGLFDRLAEVSKTSYKTPLWLEVQYMRLRCSLIHRIASRCSKEKDSLEDEQIVEALFCKGRDYNCEEKQQLKQHKRFILKQTEKLENKTYHECGLLLNESYPYICAAPDGITDDHIVEIKAPRTDQEFEKYLEGRETIAPKYMAQIQIQMYMANVTKALYCVLSPTFDTNGALHYVWVQADMEFVASLLGAAEDFWKEVAFPRLAKIYLANV</sequence>
<dbReference type="PANTHER" id="PTHR39953">
    <property type="entry name" value="RE54151P"/>
    <property type="match status" value="1"/>
</dbReference>
<keyword evidence="3" id="KW-1185">Reference proteome</keyword>
<evidence type="ECO:0000313" key="3">
    <source>
        <dbReference type="Proteomes" id="UP000078200"/>
    </source>
</evidence>
<evidence type="ECO:0000313" key="2">
    <source>
        <dbReference type="EnsemblMetazoa" id="GAUT020630-PA"/>
    </source>
</evidence>
<reference evidence="2" key="1">
    <citation type="submission" date="2020-05" db="UniProtKB">
        <authorList>
            <consortium name="EnsemblMetazoa"/>
        </authorList>
    </citation>
    <scope>IDENTIFICATION</scope>
    <source>
        <strain evidence="2">TTRI</strain>
    </source>
</reference>
<dbReference type="VEuPathDB" id="VectorBase:GAUT020630"/>
<organism evidence="2 3">
    <name type="scientific">Glossina austeni</name>
    <name type="common">Savannah tsetse fly</name>
    <dbReference type="NCBI Taxonomy" id="7395"/>
    <lineage>
        <taxon>Eukaryota</taxon>
        <taxon>Metazoa</taxon>
        <taxon>Ecdysozoa</taxon>
        <taxon>Arthropoda</taxon>
        <taxon>Hexapoda</taxon>
        <taxon>Insecta</taxon>
        <taxon>Pterygota</taxon>
        <taxon>Neoptera</taxon>
        <taxon>Endopterygota</taxon>
        <taxon>Diptera</taxon>
        <taxon>Brachycera</taxon>
        <taxon>Muscomorpha</taxon>
        <taxon>Hippoboscoidea</taxon>
        <taxon>Glossinidae</taxon>
        <taxon>Glossina</taxon>
    </lineage>
</organism>
<proteinExistence type="predicted"/>
<dbReference type="InterPro" id="IPR011335">
    <property type="entry name" value="Restrct_endonuc-II-like"/>
</dbReference>
<feature type="domain" description="YqaJ viral recombinase" evidence="1">
    <location>
        <begin position="333"/>
        <end position="404"/>
    </location>
</feature>
<dbReference type="EnsemblMetazoa" id="GAUT020630-RA">
    <property type="protein sequence ID" value="GAUT020630-PA"/>
    <property type="gene ID" value="GAUT020630"/>
</dbReference>
<dbReference type="InterPro" id="IPR011604">
    <property type="entry name" value="PDDEXK-like_dom_sf"/>
</dbReference>
<dbReference type="GO" id="GO:0006281">
    <property type="term" value="P:DNA repair"/>
    <property type="evidence" value="ECO:0007669"/>
    <property type="project" value="UniProtKB-ARBA"/>
</dbReference>
<dbReference type="Gene3D" id="3.90.320.10">
    <property type="match status" value="1"/>
</dbReference>
<dbReference type="SUPFAM" id="SSF52980">
    <property type="entry name" value="Restriction endonuclease-like"/>
    <property type="match status" value="1"/>
</dbReference>
<dbReference type="PANTHER" id="PTHR39953:SF1">
    <property type="entry name" value="RE54151P"/>
    <property type="match status" value="1"/>
</dbReference>
<accession>A0A1A9UZB5</accession>
<name>A0A1A9UZB5_GLOAU</name>
<evidence type="ECO:0000259" key="1">
    <source>
        <dbReference type="Pfam" id="PF09588"/>
    </source>
</evidence>
<protein>
    <submittedName>
        <fullName evidence="2">YqaJ domain-containing protein</fullName>
    </submittedName>
</protein>
<dbReference type="Proteomes" id="UP000078200">
    <property type="component" value="Unassembled WGS sequence"/>
</dbReference>
<dbReference type="Pfam" id="PF09588">
    <property type="entry name" value="YqaJ"/>
    <property type="match status" value="1"/>
</dbReference>